<dbReference type="PANTHER" id="PTHR47089">
    <property type="entry name" value="ABC TRANSPORTER, PERMEASE PROTEIN"/>
    <property type="match status" value="1"/>
</dbReference>
<dbReference type="Proteomes" id="UP000294937">
    <property type="component" value="Unassembled WGS sequence"/>
</dbReference>
<keyword evidence="3 6" id="KW-0812">Transmembrane</keyword>
<dbReference type="EMBL" id="SMAG01000011">
    <property type="protein sequence ID" value="TCS92571.1"/>
    <property type="molecule type" value="Genomic_DNA"/>
</dbReference>
<evidence type="ECO:0000256" key="3">
    <source>
        <dbReference type="ARBA" id="ARBA00022692"/>
    </source>
</evidence>
<dbReference type="OrthoDB" id="45037at2"/>
<feature type="transmembrane region" description="Helical" evidence="6">
    <location>
        <begin position="247"/>
        <end position="266"/>
    </location>
</feature>
<gene>
    <name evidence="7" type="ORF">EDD58_11135</name>
</gene>
<evidence type="ECO:0000256" key="6">
    <source>
        <dbReference type="SAM" id="Phobius"/>
    </source>
</evidence>
<feature type="transmembrane region" description="Helical" evidence="6">
    <location>
        <begin position="12"/>
        <end position="37"/>
    </location>
</feature>
<accession>A0A4R3L2P1</accession>
<dbReference type="RefSeq" id="WP_131926575.1">
    <property type="nucleotide sequence ID" value="NZ_SMAG01000011.1"/>
</dbReference>
<keyword evidence="7" id="KW-0762">Sugar transport</keyword>
<feature type="transmembrane region" description="Helical" evidence="6">
    <location>
        <begin position="57"/>
        <end position="78"/>
    </location>
</feature>
<keyword evidence="4 6" id="KW-1133">Transmembrane helix</keyword>
<protein>
    <submittedName>
        <fullName evidence="7">Simple sugar transport system permease protein</fullName>
    </submittedName>
</protein>
<keyword evidence="7" id="KW-0813">Transport</keyword>
<evidence type="ECO:0000313" key="7">
    <source>
        <dbReference type="EMBL" id="TCS92571.1"/>
    </source>
</evidence>
<feature type="transmembrane region" description="Helical" evidence="6">
    <location>
        <begin position="146"/>
        <end position="164"/>
    </location>
</feature>
<keyword evidence="5 6" id="KW-0472">Membrane</keyword>
<feature type="transmembrane region" description="Helical" evidence="6">
    <location>
        <begin position="326"/>
        <end position="350"/>
    </location>
</feature>
<keyword evidence="2" id="KW-1003">Cell membrane</keyword>
<evidence type="ECO:0000256" key="4">
    <source>
        <dbReference type="ARBA" id="ARBA00022989"/>
    </source>
</evidence>
<sequence>MSQLLAKLNKSSTFLAALISILLGILVGAIMMLVAGYDPVLAYKALFTNALVKPYDLAETIRTISPLLFTGLAVALAFRTGLFNIGVEGQFIVGQVFAYMGVIGAEALGLPGFVQAIFGILAGGLAGAVWGFVPGFLKAVRGVHEVIICIMMNFIALYLSNVLVRTKLSSGADSTPVISDDAWIRFDFITQMFEGARIHLGIVLALLTAFFMYFLLWKTKSGYEMRAVGYNPSASEYAGMSVKRSMISSMMISGSFAGLAGATELLGTSGYVSIQAAFTGIGFDGIAVALLGANTPVGVILSSILFGVLTYGGGNMQFEAGVPFEVIRVVFAAIIFFVAAKITQPLFNLLKKKKGVNKGA</sequence>
<keyword evidence="8" id="KW-1185">Reference proteome</keyword>
<dbReference type="GO" id="GO:0005886">
    <property type="term" value="C:plasma membrane"/>
    <property type="evidence" value="ECO:0007669"/>
    <property type="project" value="UniProtKB-SubCell"/>
</dbReference>
<feature type="transmembrane region" description="Helical" evidence="6">
    <location>
        <begin position="116"/>
        <end position="137"/>
    </location>
</feature>
<comment type="caution">
    <text evidence="7">The sequence shown here is derived from an EMBL/GenBank/DDBJ whole genome shotgun (WGS) entry which is preliminary data.</text>
</comment>
<name>A0A4R3L2P1_9BACL</name>
<organism evidence="7 8">
    <name type="scientific">Hazenella coriacea</name>
    <dbReference type="NCBI Taxonomy" id="1179467"/>
    <lineage>
        <taxon>Bacteria</taxon>
        <taxon>Bacillati</taxon>
        <taxon>Bacillota</taxon>
        <taxon>Bacilli</taxon>
        <taxon>Bacillales</taxon>
        <taxon>Thermoactinomycetaceae</taxon>
        <taxon>Hazenella</taxon>
    </lineage>
</organism>
<reference evidence="7 8" key="1">
    <citation type="submission" date="2019-03" db="EMBL/GenBank/DDBJ databases">
        <title>Genomic Encyclopedia of Type Strains, Phase IV (KMG-IV): sequencing the most valuable type-strain genomes for metagenomic binning, comparative biology and taxonomic classification.</title>
        <authorList>
            <person name="Goeker M."/>
        </authorList>
    </citation>
    <scope>NUCLEOTIDE SEQUENCE [LARGE SCALE GENOMIC DNA]</scope>
    <source>
        <strain evidence="7 8">DSM 45707</strain>
    </source>
</reference>
<dbReference type="PANTHER" id="PTHR47089:SF1">
    <property type="entry name" value="GUANOSINE ABC TRANSPORTER PERMEASE PROTEIN NUPP"/>
    <property type="match status" value="1"/>
</dbReference>
<proteinExistence type="predicted"/>
<dbReference type="Pfam" id="PF02653">
    <property type="entry name" value="BPD_transp_2"/>
    <property type="match status" value="1"/>
</dbReference>
<dbReference type="GO" id="GO:0022857">
    <property type="term" value="F:transmembrane transporter activity"/>
    <property type="evidence" value="ECO:0007669"/>
    <property type="project" value="InterPro"/>
</dbReference>
<evidence type="ECO:0000256" key="2">
    <source>
        <dbReference type="ARBA" id="ARBA00022475"/>
    </source>
</evidence>
<feature type="transmembrane region" description="Helical" evidence="6">
    <location>
        <begin position="198"/>
        <end position="216"/>
    </location>
</feature>
<evidence type="ECO:0000256" key="5">
    <source>
        <dbReference type="ARBA" id="ARBA00023136"/>
    </source>
</evidence>
<evidence type="ECO:0000256" key="1">
    <source>
        <dbReference type="ARBA" id="ARBA00004651"/>
    </source>
</evidence>
<dbReference type="InterPro" id="IPR001851">
    <property type="entry name" value="ABC_transp_permease"/>
</dbReference>
<evidence type="ECO:0000313" key="8">
    <source>
        <dbReference type="Proteomes" id="UP000294937"/>
    </source>
</evidence>
<feature type="transmembrane region" description="Helical" evidence="6">
    <location>
        <begin position="90"/>
        <end position="110"/>
    </location>
</feature>
<dbReference type="AlphaFoldDB" id="A0A4R3L2P1"/>
<comment type="subcellular location">
    <subcellularLocation>
        <location evidence="1">Cell membrane</location>
        <topology evidence="1">Multi-pass membrane protein</topology>
    </subcellularLocation>
</comment>
<dbReference type="CDD" id="cd06580">
    <property type="entry name" value="TM_PBP1_transp_TpRbsC_like"/>
    <property type="match status" value="1"/>
</dbReference>
<feature type="transmembrane region" description="Helical" evidence="6">
    <location>
        <begin position="297"/>
        <end position="314"/>
    </location>
</feature>